<dbReference type="STRING" id="1168035.SAMN05444280_102179"/>
<sequence>MEEIVLKIRDKSKLKFLKQLLEQLDFVEMKKSKSVEHSDHNFFDSAGMWEGRDIDSRRLRDEAWTRK</sequence>
<organism evidence="1 2">
    <name type="scientific">Tangfeifania diversioriginum</name>
    <dbReference type="NCBI Taxonomy" id="1168035"/>
    <lineage>
        <taxon>Bacteria</taxon>
        <taxon>Pseudomonadati</taxon>
        <taxon>Bacteroidota</taxon>
        <taxon>Bacteroidia</taxon>
        <taxon>Marinilabiliales</taxon>
        <taxon>Prolixibacteraceae</taxon>
        <taxon>Tangfeifania</taxon>
    </lineage>
</organism>
<dbReference type="EMBL" id="FQZE01000002">
    <property type="protein sequence ID" value="SHI46794.1"/>
    <property type="molecule type" value="Genomic_DNA"/>
</dbReference>
<evidence type="ECO:0000313" key="2">
    <source>
        <dbReference type="Proteomes" id="UP000184050"/>
    </source>
</evidence>
<dbReference type="OrthoDB" id="1495737at2"/>
<evidence type="ECO:0000313" key="1">
    <source>
        <dbReference type="EMBL" id="SHI46794.1"/>
    </source>
</evidence>
<dbReference type="AlphaFoldDB" id="A0A1M6BDF9"/>
<protein>
    <submittedName>
        <fullName evidence="1">Uncharacterized protein</fullName>
    </submittedName>
</protein>
<reference evidence="1 2" key="1">
    <citation type="submission" date="2016-11" db="EMBL/GenBank/DDBJ databases">
        <authorList>
            <person name="Jaros S."/>
            <person name="Januszkiewicz K."/>
            <person name="Wedrychowicz H."/>
        </authorList>
    </citation>
    <scope>NUCLEOTIDE SEQUENCE [LARGE SCALE GENOMIC DNA]</scope>
    <source>
        <strain evidence="1 2">DSM 27063</strain>
    </source>
</reference>
<accession>A0A1M6BDF9</accession>
<proteinExistence type="predicted"/>
<name>A0A1M6BDF9_9BACT</name>
<gene>
    <name evidence="1" type="ORF">SAMN05444280_102179</name>
</gene>
<dbReference type="RefSeq" id="WP_073164836.1">
    <property type="nucleotide sequence ID" value="NZ_FQZE01000002.1"/>
</dbReference>
<keyword evidence="2" id="KW-1185">Reference proteome</keyword>
<dbReference type="Proteomes" id="UP000184050">
    <property type="component" value="Unassembled WGS sequence"/>
</dbReference>